<dbReference type="EMBL" id="KV016257">
    <property type="protein sequence ID" value="KZV19905.1"/>
    <property type="molecule type" value="Genomic_DNA"/>
</dbReference>
<proteinExistence type="predicted"/>
<feature type="compositionally biased region" description="Gly residues" evidence="1">
    <location>
        <begin position="382"/>
        <end position="397"/>
    </location>
</feature>
<accession>A0A2Z7ADU6</accession>
<sequence length="426" mass="46316">MRIRFSDSDVPIRAPNKKKENEDGVSSAARHCREITVCEGCSFDMVTSEKFDLMVAISVGLKSGSIPAMTAGSEGISIAGGPEVLSETRIGKEHIVVVPGGHERIGSKQDYQDGGDDHHEENQGCDTQMDQEGETTEIEDWVDKDEGIERYENRNNTEKETNTNAKAIVVRSGPEQPAQHTFTYTGHGIFAPIQCWGSGSAPPIAVVTPIRSTTRSKTPSSGCTRSPDEISTNGFSTSSWPETNFPAKTAAAASAGEEKRREGRLGTCVTLNGSGIQLAVGPQPLWLRNHNSGPAQRIMIREINWATHFLPTIDPADKGKGLLEVISRPNTVEEHCQLVFNSAWEVVSNTMADLYEWIHFRTALAEMVDHLKKSGDAKKGEGGQSGNRPGEGSGRQGEGPSSTRGKGPSPSYRRCEDSSRFKSKWF</sequence>
<reference evidence="2 3" key="1">
    <citation type="journal article" date="2015" name="Proc. Natl. Acad. Sci. U.S.A.">
        <title>The resurrection genome of Boea hygrometrica: A blueprint for survival of dehydration.</title>
        <authorList>
            <person name="Xiao L."/>
            <person name="Yang G."/>
            <person name="Zhang L."/>
            <person name="Yang X."/>
            <person name="Zhao S."/>
            <person name="Ji Z."/>
            <person name="Zhou Q."/>
            <person name="Hu M."/>
            <person name="Wang Y."/>
            <person name="Chen M."/>
            <person name="Xu Y."/>
            <person name="Jin H."/>
            <person name="Xiao X."/>
            <person name="Hu G."/>
            <person name="Bao F."/>
            <person name="Hu Y."/>
            <person name="Wan P."/>
            <person name="Li L."/>
            <person name="Deng X."/>
            <person name="Kuang T."/>
            <person name="Xiang C."/>
            <person name="Zhu J.K."/>
            <person name="Oliver M.J."/>
            <person name="He Y."/>
        </authorList>
    </citation>
    <scope>NUCLEOTIDE SEQUENCE [LARGE SCALE GENOMIC DNA]</scope>
    <source>
        <strain evidence="3">cv. XS01</strain>
    </source>
</reference>
<protein>
    <submittedName>
        <fullName evidence="2">Uncharacterized protein</fullName>
    </submittedName>
</protein>
<feature type="region of interest" description="Disordered" evidence="1">
    <location>
        <begin position="1"/>
        <end position="25"/>
    </location>
</feature>
<feature type="compositionally biased region" description="Basic and acidic residues" evidence="1">
    <location>
        <begin position="104"/>
        <end position="122"/>
    </location>
</feature>
<dbReference type="Proteomes" id="UP000250235">
    <property type="component" value="Unassembled WGS sequence"/>
</dbReference>
<feature type="compositionally biased region" description="Polar residues" evidence="1">
    <location>
        <begin position="211"/>
        <end position="242"/>
    </location>
</feature>
<keyword evidence="3" id="KW-1185">Reference proteome</keyword>
<gene>
    <name evidence="2" type="ORF">F511_18087</name>
</gene>
<feature type="region of interest" description="Disordered" evidence="1">
    <location>
        <begin position="104"/>
        <end position="136"/>
    </location>
</feature>
<evidence type="ECO:0000313" key="2">
    <source>
        <dbReference type="EMBL" id="KZV19905.1"/>
    </source>
</evidence>
<evidence type="ECO:0000313" key="3">
    <source>
        <dbReference type="Proteomes" id="UP000250235"/>
    </source>
</evidence>
<name>A0A2Z7ADU6_9LAMI</name>
<dbReference type="AlphaFoldDB" id="A0A2Z7ADU6"/>
<feature type="region of interest" description="Disordered" evidence="1">
    <location>
        <begin position="374"/>
        <end position="426"/>
    </location>
</feature>
<feature type="region of interest" description="Disordered" evidence="1">
    <location>
        <begin position="211"/>
        <end position="243"/>
    </location>
</feature>
<evidence type="ECO:0000256" key="1">
    <source>
        <dbReference type="SAM" id="MobiDB-lite"/>
    </source>
</evidence>
<organism evidence="2 3">
    <name type="scientific">Dorcoceras hygrometricum</name>
    <dbReference type="NCBI Taxonomy" id="472368"/>
    <lineage>
        <taxon>Eukaryota</taxon>
        <taxon>Viridiplantae</taxon>
        <taxon>Streptophyta</taxon>
        <taxon>Embryophyta</taxon>
        <taxon>Tracheophyta</taxon>
        <taxon>Spermatophyta</taxon>
        <taxon>Magnoliopsida</taxon>
        <taxon>eudicotyledons</taxon>
        <taxon>Gunneridae</taxon>
        <taxon>Pentapetalae</taxon>
        <taxon>asterids</taxon>
        <taxon>lamiids</taxon>
        <taxon>Lamiales</taxon>
        <taxon>Gesneriaceae</taxon>
        <taxon>Didymocarpoideae</taxon>
        <taxon>Trichosporeae</taxon>
        <taxon>Loxocarpinae</taxon>
        <taxon>Dorcoceras</taxon>
    </lineage>
</organism>